<dbReference type="Proteomes" id="UP000194127">
    <property type="component" value="Unassembled WGS sequence"/>
</dbReference>
<evidence type="ECO:0000313" key="3">
    <source>
        <dbReference type="Proteomes" id="UP000194127"/>
    </source>
</evidence>
<feature type="coiled-coil region" evidence="1">
    <location>
        <begin position="215"/>
        <end position="242"/>
    </location>
</feature>
<dbReference type="EMBL" id="KZ110597">
    <property type="protein sequence ID" value="OSX62096.1"/>
    <property type="molecule type" value="Genomic_DNA"/>
</dbReference>
<proteinExistence type="predicted"/>
<dbReference type="RefSeq" id="XP_024338890.1">
    <property type="nucleotide sequence ID" value="XM_024479062.1"/>
</dbReference>
<evidence type="ECO:0000256" key="1">
    <source>
        <dbReference type="SAM" id="Coils"/>
    </source>
</evidence>
<dbReference type="AlphaFoldDB" id="A0A1X6N0W1"/>
<evidence type="ECO:0000313" key="2">
    <source>
        <dbReference type="EMBL" id="OSX62096.1"/>
    </source>
</evidence>
<keyword evidence="1" id="KW-0175">Coiled coil</keyword>
<dbReference type="SUPFAM" id="SSF52047">
    <property type="entry name" value="RNI-like"/>
    <property type="match status" value="1"/>
</dbReference>
<sequence>MCALACHLLYDLALPRMISRVGYPSWRSVVTIRSFCMFASAREYTCTLFLQDLCLANIGGLFNTMDSVKEILPSIIDLLRSAKNLRCLDFDSLEQLLSLDARIGDAVQALPRLQSLKITLGTHTYSFMTFFQTPLRSVTLRTIPFFREAPFSIWALLANFRDSLEELHLSGGKVNDNEDGMHWPLMQNLTISYAIVMAPVAQSLRPILSRAFPQLQSLTLSNNKYMNEIQQHEDLIDSATWQSLDFLDISAAALPMLRIACPVTHRPPPQYGLASREGVHALALPYDGVLWFAAKRGLGQGIVGLEGGQDALGFCPILAMSITSLRYIAVEPATSTPQAPHKWWRITRYDAQTEPYLEQLTMPMSRTIEDALEYVDYTSPSWVDDIDHAYRRDKVTTSEIHCSANIARAVNSSV</sequence>
<organism evidence="2 3">
    <name type="scientific">Postia placenta MAD-698-R-SB12</name>
    <dbReference type="NCBI Taxonomy" id="670580"/>
    <lineage>
        <taxon>Eukaryota</taxon>
        <taxon>Fungi</taxon>
        <taxon>Dikarya</taxon>
        <taxon>Basidiomycota</taxon>
        <taxon>Agaricomycotina</taxon>
        <taxon>Agaricomycetes</taxon>
        <taxon>Polyporales</taxon>
        <taxon>Adustoporiaceae</taxon>
        <taxon>Rhodonia</taxon>
    </lineage>
</organism>
<reference evidence="2 3" key="1">
    <citation type="submission" date="2017-04" db="EMBL/GenBank/DDBJ databases">
        <title>Genome Sequence of the Model Brown-Rot Fungus Postia placenta SB12.</title>
        <authorList>
            <consortium name="DOE Joint Genome Institute"/>
            <person name="Gaskell J."/>
            <person name="Kersten P."/>
            <person name="Larrondo L.F."/>
            <person name="Canessa P."/>
            <person name="Martinez D."/>
            <person name="Hibbett D."/>
            <person name="Schmoll M."/>
            <person name="Kubicek C.P."/>
            <person name="Martinez A.T."/>
            <person name="Yadav J."/>
            <person name="Master E."/>
            <person name="Magnuson J.K."/>
            <person name="James T."/>
            <person name="Yaver D."/>
            <person name="Berka R."/>
            <person name="Labutti K."/>
            <person name="Lipzen A."/>
            <person name="Aerts A."/>
            <person name="Barry K."/>
            <person name="Henrissat B."/>
            <person name="Blanchette R."/>
            <person name="Grigoriev I."/>
            <person name="Cullen D."/>
        </authorList>
    </citation>
    <scope>NUCLEOTIDE SEQUENCE [LARGE SCALE GENOMIC DNA]</scope>
    <source>
        <strain evidence="2 3">MAD-698-R-SB12</strain>
    </source>
</reference>
<name>A0A1X6N0W1_9APHY</name>
<evidence type="ECO:0008006" key="4">
    <source>
        <dbReference type="Google" id="ProtNLM"/>
    </source>
</evidence>
<dbReference type="InterPro" id="IPR032675">
    <property type="entry name" value="LRR_dom_sf"/>
</dbReference>
<dbReference type="OrthoDB" id="10683369at2759"/>
<accession>A0A1X6N0W1</accession>
<protein>
    <recommendedName>
        <fullName evidence="4">F-box domain-containing protein</fullName>
    </recommendedName>
</protein>
<keyword evidence="3" id="KW-1185">Reference proteome</keyword>
<gene>
    <name evidence="2" type="ORF">POSPLADRAFT_1046542</name>
</gene>
<dbReference type="GeneID" id="36324012"/>
<dbReference type="Gene3D" id="3.80.10.10">
    <property type="entry name" value="Ribonuclease Inhibitor"/>
    <property type="match status" value="1"/>
</dbReference>